<organism evidence="1 2">
    <name type="scientific">Escherichia coli</name>
    <dbReference type="NCBI Taxonomy" id="562"/>
    <lineage>
        <taxon>Bacteria</taxon>
        <taxon>Pseudomonadati</taxon>
        <taxon>Pseudomonadota</taxon>
        <taxon>Gammaproteobacteria</taxon>
        <taxon>Enterobacterales</taxon>
        <taxon>Enterobacteriaceae</taxon>
        <taxon>Escherichia</taxon>
    </lineage>
</organism>
<dbReference type="EMBL" id="MPGR01000001">
    <property type="protein sequence ID" value="OKB74131.1"/>
    <property type="molecule type" value="Genomic_DNA"/>
</dbReference>
<accession>A0AAP7PBM2</accession>
<sequence>MTVITDSVAQKLEERGLWRRAATRWAEVLLHAETDREREEAARRRAICISKTRRMPEQLVTFGDVKKAADRTLKEMGINPQDEWRNYSFSDAGDDLALP</sequence>
<name>A0AAP7PBM2_ECOLX</name>
<evidence type="ECO:0000313" key="1">
    <source>
        <dbReference type="EMBL" id="OKB74131.1"/>
    </source>
</evidence>
<dbReference type="AlphaFoldDB" id="A0AAP7PBM2"/>
<reference evidence="1 2" key="1">
    <citation type="submission" date="2016-11" db="EMBL/GenBank/DDBJ databases">
        <title>Draft genome sequences of five Shigatoxin-producing Escherichia coli isolates harboring the new recently described Subtilase cytotoxin allelic variant subAB2-3.</title>
        <authorList>
            <person name="Tasara T."/>
            <person name="Fierz L."/>
            <person name="Klumpp J."/>
            <person name="Schmidt H."/>
            <person name="Stephan R."/>
        </authorList>
    </citation>
    <scope>NUCLEOTIDE SEQUENCE [LARGE SCALE GENOMIC DNA]</scope>
    <source>
        <strain evidence="1 2">453</strain>
    </source>
</reference>
<dbReference type="Proteomes" id="UP000186595">
    <property type="component" value="Unassembled WGS sequence"/>
</dbReference>
<protein>
    <submittedName>
        <fullName evidence="1">PerC family transcriptional regulator</fullName>
    </submittedName>
</protein>
<evidence type="ECO:0000313" key="2">
    <source>
        <dbReference type="Proteomes" id="UP000186595"/>
    </source>
</evidence>
<comment type="caution">
    <text evidence="1">The sequence shown here is derived from an EMBL/GenBank/DDBJ whole genome shotgun (WGS) entry which is preliminary data.</text>
</comment>
<dbReference type="InterPro" id="IPR024684">
    <property type="entry name" value="Tscrpt_act_PerC/SfV_Orf40"/>
</dbReference>
<gene>
    <name evidence="1" type="ORF">BMT50_15820</name>
</gene>
<dbReference type="Pfam" id="PF06069">
    <property type="entry name" value="PerC"/>
    <property type="match status" value="1"/>
</dbReference>
<proteinExistence type="predicted"/>